<dbReference type="EMBL" id="LGSS01000004">
    <property type="protein sequence ID" value="KNF09003.1"/>
    <property type="molecule type" value="Genomic_DNA"/>
</dbReference>
<dbReference type="Pfam" id="PF00672">
    <property type="entry name" value="HAMP"/>
    <property type="match status" value="1"/>
</dbReference>
<evidence type="ECO:0000256" key="2">
    <source>
        <dbReference type="ARBA" id="ARBA00004370"/>
    </source>
</evidence>
<dbReference type="SUPFAM" id="SSF55874">
    <property type="entry name" value="ATPase domain of HSP90 chaperone/DNA topoisomerase II/histidine kinase"/>
    <property type="match status" value="1"/>
</dbReference>
<dbReference type="FunFam" id="3.30.565.10:FF:000006">
    <property type="entry name" value="Sensor histidine kinase WalK"/>
    <property type="match status" value="1"/>
</dbReference>
<dbReference type="InterPro" id="IPR050736">
    <property type="entry name" value="Sensor_HK_Regulatory"/>
</dbReference>
<dbReference type="PATRIC" id="fig|1503.3.peg.2271"/>
<dbReference type="GO" id="GO:0000155">
    <property type="term" value="F:phosphorelay sensor kinase activity"/>
    <property type="evidence" value="ECO:0007669"/>
    <property type="project" value="InterPro"/>
</dbReference>
<dbReference type="CDD" id="cd00075">
    <property type="entry name" value="HATPase"/>
    <property type="match status" value="1"/>
</dbReference>
<evidence type="ECO:0000256" key="4">
    <source>
        <dbReference type="ARBA" id="ARBA00022553"/>
    </source>
</evidence>
<dbReference type="Gene3D" id="6.10.340.10">
    <property type="match status" value="1"/>
</dbReference>
<dbReference type="SUPFAM" id="SSF47384">
    <property type="entry name" value="Homodimeric domain of signal transducing histidine kinase"/>
    <property type="match status" value="1"/>
</dbReference>
<keyword evidence="7" id="KW-0902">Two-component regulatory system</keyword>
<keyword evidence="4" id="KW-0597">Phosphoprotein</keyword>
<dbReference type="STRING" id="1503.CLPU_4c00490"/>
<evidence type="ECO:0000256" key="8">
    <source>
        <dbReference type="ARBA" id="ARBA00023136"/>
    </source>
</evidence>
<evidence type="ECO:0000256" key="3">
    <source>
        <dbReference type="ARBA" id="ARBA00012438"/>
    </source>
</evidence>
<dbReference type="InterPro" id="IPR003660">
    <property type="entry name" value="HAMP_dom"/>
</dbReference>
<feature type="transmembrane region" description="Helical" evidence="9">
    <location>
        <begin position="50"/>
        <end position="72"/>
    </location>
</feature>
<protein>
    <recommendedName>
        <fullName evidence="3">histidine kinase</fullName>
        <ecNumber evidence="3">2.7.13.3</ecNumber>
    </recommendedName>
</protein>
<dbReference type="InterPro" id="IPR005467">
    <property type="entry name" value="His_kinase_dom"/>
</dbReference>
<evidence type="ECO:0000256" key="7">
    <source>
        <dbReference type="ARBA" id="ARBA00023012"/>
    </source>
</evidence>
<dbReference type="InterPro" id="IPR036097">
    <property type="entry name" value="HisK_dim/P_sf"/>
</dbReference>
<evidence type="ECO:0000259" key="10">
    <source>
        <dbReference type="PROSITE" id="PS50109"/>
    </source>
</evidence>
<keyword evidence="9" id="KW-0812">Transmembrane</keyword>
<dbReference type="InterPro" id="IPR003594">
    <property type="entry name" value="HATPase_dom"/>
</dbReference>
<sequence length="350" mass="39617">MRLFKRVFANWWLTLVGYVFILMILSMMIMAGIGTILLKLKLFTVGEPNFAVVIIAFTMTSILLGTVITSIVGKRFMRPIILLTKATEEIAKGNFDVSVPEYRVHTSFDHLIQDFNKMARELKGIETLRSDFIVNVSHEFKTPIASIEGYATLLQDENTSIEERYEYTQMIIDSVKQLSTLSSNILNLSKLENQEIVIEKHPFQLDEQIRQAFLILEPQWSQKNIQIYPELSPAIYYGNADLMMQVWLNIIGNAIKFTKKSGSISADLIASQHEISVIISDTGIGMTAEVQKHIFEKFYQGNHDRSTEGNGLGLALVKRIIDLCGGTITVQSRSHIGTSFKIVLPIEEYD</sequence>
<comment type="subcellular location">
    <subcellularLocation>
        <location evidence="2">Membrane</location>
    </subcellularLocation>
</comment>
<dbReference type="SMART" id="SM00388">
    <property type="entry name" value="HisKA"/>
    <property type="match status" value="1"/>
</dbReference>
<feature type="domain" description="Histidine kinase" evidence="10">
    <location>
        <begin position="135"/>
        <end position="348"/>
    </location>
</feature>
<accession>A0A0L0WC10</accession>
<keyword evidence="9" id="KW-1133">Transmembrane helix</keyword>
<dbReference type="CDD" id="cd00082">
    <property type="entry name" value="HisKA"/>
    <property type="match status" value="1"/>
</dbReference>
<dbReference type="SMART" id="SM00304">
    <property type="entry name" value="HAMP"/>
    <property type="match status" value="1"/>
</dbReference>
<dbReference type="PANTHER" id="PTHR43711:SF26">
    <property type="entry name" value="SENSOR HISTIDINE KINASE RCSC"/>
    <property type="match status" value="1"/>
</dbReference>
<evidence type="ECO:0000259" key="11">
    <source>
        <dbReference type="PROSITE" id="PS50885"/>
    </source>
</evidence>
<evidence type="ECO:0000313" key="12">
    <source>
        <dbReference type="EMBL" id="KNF09003.1"/>
    </source>
</evidence>
<dbReference type="Proteomes" id="UP000037267">
    <property type="component" value="Unassembled WGS sequence"/>
</dbReference>
<keyword evidence="13" id="KW-1185">Reference proteome</keyword>
<dbReference type="InterPro" id="IPR003661">
    <property type="entry name" value="HisK_dim/P_dom"/>
</dbReference>
<dbReference type="SMART" id="SM00387">
    <property type="entry name" value="HATPase_c"/>
    <property type="match status" value="1"/>
</dbReference>
<dbReference type="EC" id="2.7.13.3" evidence="3"/>
<evidence type="ECO:0000256" key="1">
    <source>
        <dbReference type="ARBA" id="ARBA00000085"/>
    </source>
</evidence>
<dbReference type="CDD" id="cd06225">
    <property type="entry name" value="HAMP"/>
    <property type="match status" value="1"/>
</dbReference>
<dbReference type="FunFam" id="1.10.287.130:FF:000001">
    <property type="entry name" value="Two-component sensor histidine kinase"/>
    <property type="match status" value="1"/>
</dbReference>
<keyword evidence="8 9" id="KW-0472">Membrane</keyword>
<dbReference type="Pfam" id="PF00512">
    <property type="entry name" value="HisKA"/>
    <property type="match status" value="1"/>
</dbReference>
<evidence type="ECO:0000313" key="13">
    <source>
        <dbReference type="Proteomes" id="UP000037267"/>
    </source>
</evidence>
<evidence type="ECO:0000256" key="9">
    <source>
        <dbReference type="SAM" id="Phobius"/>
    </source>
</evidence>
<organism evidence="12 13">
    <name type="scientific">Gottschalkia purinilytica</name>
    <name type="common">Clostridium purinilyticum</name>
    <dbReference type="NCBI Taxonomy" id="1503"/>
    <lineage>
        <taxon>Bacteria</taxon>
        <taxon>Bacillati</taxon>
        <taxon>Bacillota</taxon>
        <taxon>Tissierellia</taxon>
        <taxon>Tissierellales</taxon>
        <taxon>Gottschalkiaceae</taxon>
        <taxon>Gottschalkia</taxon>
    </lineage>
</organism>
<dbReference type="InterPro" id="IPR036890">
    <property type="entry name" value="HATPase_C_sf"/>
</dbReference>
<feature type="transmembrane region" description="Helical" evidence="9">
    <location>
        <begin position="12"/>
        <end position="38"/>
    </location>
</feature>
<dbReference type="RefSeq" id="WP_050354582.1">
    <property type="nucleotide sequence ID" value="NZ_LGSS01000004.1"/>
</dbReference>
<gene>
    <name evidence="12" type="ORF">CLPU_4c00490</name>
</gene>
<dbReference type="PRINTS" id="PR00344">
    <property type="entry name" value="BCTRLSENSOR"/>
</dbReference>
<keyword evidence="6 12" id="KW-0418">Kinase</keyword>
<dbReference type="PANTHER" id="PTHR43711">
    <property type="entry name" value="TWO-COMPONENT HISTIDINE KINASE"/>
    <property type="match status" value="1"/>
</dbReference>
<dbReference type="Gene3D" id="1.10.287.130">
    <property type="match status" value="1"/>
</dbReference>
<comment type="catalytic activity">
    <reaction evidence="1">
        <text>ATP + protein L-histidine = ADP + protein N-phospho-L-histidine.</text>
        <dbReference type="EC" id="2.7.13.3"/>
    </reaction>
</comment>
<reference evidence="13" key="1">
    <citation type="submission" date="2015-07" db="EMBL/GenBank/DDBJ databases">
        <title>Draft genome sequence of the purine-degrading Gottschalkia purinilyticum DSM 1384 (formerly Clostridium purinilyticum).</title>
        <authorList>
            <person name="Poehlein A."/>
            <person name="Schiel-Bengelsdorf B."/>
            <person name="Bengelsdorf F.R."/>
            <person name="Daniel R."/>
            <person name="Duerre P."/>
        </authorList>
    </citation>
    <scope>NUCLEOTIDE SEQUENCE [LARGE SCALE GENOMIC DNA]</scope>
    <source>
        <strain evidence="13">DSM 1384</strain>
    </source>
</reference>
<dbReference type="SUPFAM" id="SSF158472">
    <property type="entry name" value="HAMP domain-like"/>
    <property type="match status" value="1"/>
</dbReference>
<dbReference type="PROSITE" id="PS50885">
    <property type="entry name" value="HAMP"/>
    <property type="match status" value="1"/>
</dbReference>
<comment type="caution">
    <text evidence="12">The sequence shown here is derived from an EMBL/GenBank/DDBJ whole genome shotgun (WGS) entry which is preliminary data.</text>
</comment>
<evidence type="ECO:0000256" key="5">
    <source>
        <dbReference type="ARBA" id="ARBA00022679"/>
    </source>
</evidence>
<dbReference type="InterPro" id="IPR004358">
    <property type="entry name" value="Sig_transdc_His_kin-like_C"/>
</dbReference>
<dbReference type="Pfam" id="PF02518">
    <property type="entry name" value="HATPase_c"/>
    <property type="match status" value="1"/>
</dbReference>
<dbReference type="OrthoDB" id="9813151at2"/>
<dbReference type="PROSITE" id="PS50109">
    <property type="entry name" value="HIS_KIN"/>
    <property type="match status" value="1"/>
</dbReference>
<proteinExistence type="predicted"/>
<dbReference type="Gene3D" id="3.30.565.10">
    <property type="entry name" value="Histidine kinase-like ATPase, C-terminal domain"/>
    <property type="match status" value="1"/>
</dbReference>
<dbReference type="AlphaFoldDB" id="A0A0L0WC10"/>
<evidence type="ECO:0000256" key="6">
    <source>
        <dbReference type="ARBA" id="ARBA00022777"/>
    </source>
</evidence>
<feature type="domain" description="HAMP" evidence="11">
    <location>
        <begin position="74"/>
        <end position="127"/>
    </location>
</feature>
<keyword evidence="5 12" id="KW-0808">Transferase</keyword>
<dbReference type="GO" id="GO:0016020">
    <property type="term" value="C:membrane"/>
    <property type="evidence" value="ECO:0007669"/>
    <property type="project" value="UniProtKB-SubCell"/>
</dbReference>
<name>A0A0L0WC10_GOTPU</name>